<dbReference type="PANTHER" id="PTHR24025:SF23">
    <property type="entry name" value="NEURAL-CADHERIN"/>
    <property type="match status" value="1"/>
</dbReference>
<evidence type="ECO:0000313" key="14">
    <source>
        <dbReference type="RefSeq" id="XP_055875089.1"/>
    </source>
</evidence>
<feature type="domain" description="Cadherin" evidence="11">
    <location>
        <begin position="1206"/>
        <end position="1324"/>
    </location>
</feature>
<dbReference type="RefSeq" id="XP_055875088.1">
    <property type="nucleotide sequence ID" value="XM_056019113.1"/>
</dbReference>
<feature type="domain" description="Cadherin" evidence="11">
    <location>
        <begin position="26"/>
        <end position="126"/>
    </location>
</feature>
<dbReference type="GO" id="GO:0007156">
    <property type="term" value="P:homophilic cell adhesion via plasma membrane adhesion molecules"/>
    <property type="evidence" value="ECO:0007669"/>
    <property type="project" value="InterPro"/>
</dbReference>
<sequence length="1693" mass="186269">MRSRFRNLHHDVLLLWCIILSVTGLQVQTTTWTIAVDAPLGTIVGAVEANSTAKVTCAIVGNSKALEYFTINPNTCVVTIKKSLLGDIDNITLYNITVQATESGVPSPGSSVLLVSINRDLYTPDITNLPATLNVNESTGPGTVIFKGLPQDKDSNSQVVCDITASFVSIFFQINASTCEISIRNSLRFDTQTSYQIPVQVYDIFWTNTKVTRTLTVIVNRNVNSPVFSGPSTASINNSFSPGDTVLALTANDADGDHLTFTKVNANDNSSANFIVDSSTGNIILVKPLPGQALYSFDVQVSDNRASLSRNSTVKVTVNVTNVQFPPYWLNAPYNASININAFVSSEVPVSIRAAKTNLLGNLKYRISGGVPEDAKNTFNINENSGKLTLSRNLVNFRSSAVVFIEAFDDAVPTEVIYSTVTIYFVRNLSPPVFTLPTYSAAINDYDPPGTNVITIGAIDTDLLSPENIIVYKLDTTTNGSDYFDVNMYTGLISVAKRVSQDAGKPNTYTLYITAQDPSLDPRSSTATVSINVYRNVAPLLDRDQYIAQISDTQEVMMPFLNVLATDSNSLRPDSDNGKMDFSITNINNGTDIRTLFGIDNIGQIYPVRSLRYLTTSVYTFQVVVSDRGVPSLTDTANVTVTVTSTPGVIFSPTSSTYNLPENNTTPAYLETLGAINSAGNSALLYENVADGFAKLAFSVNATSGDITQILPFSSDPVRSLSYVLTVRAYRQNDPTIQAFKTVRINVNRNPSPPVFGLPSYTFTVPENQALGSVIGKVNATDSDFGLAGDITYSISKTSNSPLTSYVFFHVDQYSGEVSISRSLVEDHLTSTYKFPVVVTDNGVPQFTSTSTCTVNVLRNMNGPVFVPNNTYTVYIKEDAPVGLQILDLNTTEADNQSVSYRIVQNDINILYFQISNVTGIISIAGSLLQSTSSVFPITVFASDDQPSPRTDVAYVTVYVIRNPNPPVFSQALWSVRISEYQQVNVPLLTLAASDKDPPNSDSGKITFSIINQTAISPTSANAYKTDYFTVGSNNGQIYLARALTTLESADEYDIYIKAQDGAVTPKSDVARVNIKIVRNMYRPVFEGTNFTTTISETQDINTYILNVTAVDNDTLVDLNKGTPNAEVVYELHDFLVSDRQSRYFGVTETGMIYKKQATTGDSGSETFSFQVLARDNNWKRDMLSVSNVSITVNYVGSANGQLGFLQPIFLLEIQENVGLSDAHPVLFMDVENQENNEVVCSISGGSDTFTVRAVDGQKNCALFLTSPLDVVRRDRYDLTVEVESKALTETVRRRRQTSFKYNSWGTARVVIDVNDVNNNAPQWVYVPYPRDTMDAPDGTRGIFITAVDYSSPPDTVAMQFKATDLDLGLNGEVRYSLDVPTTSPPPFQIDVLNGNLMTKDFPSLDRTSRTLPYQLTVKAYDLSVEPLGFKSTTAECFVNLIRDENRFVLVIMKSYTEVVTQKETYRQALQNSSNLVILLERIEPKRYIFNGALQIDLKATDVTFVAALPKTTYQLLTYNDPQADSLLTSMGAVSKIRSAVGSSLSSNIEAIRQSYGSNVIIKPMLTKSYIWWMDDPWAALIALASIIMLLSVVGIVVISFSYARYRNYVLKYRHQMEKSVVLDKQQEDYEVQSLHMYVPQDDSAPPYDDLKMNLNSSEVGKISNNKYISTIDTPSWPPALRTNLQHDKLTMF</sequence>
<feature type="domain" description="Cadherin" evidence="11">
    <location>
        <begin position="330"/>
        <end position="434"/>
    </location>
</feature>
<evidence type="ECO:0000259" key="11">
    <source>
        <dbReference type="PROSITE" id="PS50268"/>
    </source>
</evidence>
<feature type="domain" description="Cadherin" evidence="11">
    <location>
        <begin position="970"/>
        <end position="1086"/>
    </location>
</feature>
<dbReference type="Pfam" id="PF00028">
    <property type="entry name" value="Cadherin"/>
    <property type="match status" value="6"/>
</dbReference>
<feature type="domain" description="Cadherin" evidence="11">
    <location>
        <begin position="542"/>
        <end position="655"/>
    </location>
</feature>
<comment type="subcellular location">
    <subcellularLocation>
        <location evidence="1">Membrane</location>
    </subcellularLocation>
</comment>
<keyword evidence="4 8" id="KW-0106">Calcium</keyword>
<feature type="domain" description="Cadherin" evidence="11">
    <location>
        <begin position="652"/>
        <end position="756"/>
    </location>
</feature>
<feature type="domain" description="Cadherin" evidence="11">
    <location>
        <begin position="127"/>
        <end position="228"/>
    </location>
</feature>
<reference evidence="13 14" key="1">
    <citation type="submission" date="2025-04" db="UniProtKB">
        <authorList>
            <consortium name="RefSeq"/>
        </authorList>
    </citation>
    <scope>IDENTIFICATION</scope>
</reference>
<evidence type="ECO:0000256" key="10">
    <source>
        <dbReference type="SAM" id="SignalP"/>
    </source>
</evidence>
<dbReference type="PROSITE" id="PS50268">
    <property type="entry name" value="CADHERIN_2"/>
    <property type="match status" value="13"/>
</dbReference>
<dbReference type="PANTHER" id="PTHR24025">
    <property type="entry name" value="DESMOGLEIN FAMILY MEMBER"/>
    <property type="match status" value="1"/>
</dbReference>
<dbReference type="Proteomes" id="UP001165740">
    <property type="component" value="Chromosome 2"/>
</dbReference>
<dbReference type="SMART" id="SM00112">
    <property type="entry name" value="CA"/>
    <property type="match status" value="10"/>
</dbReference>
<evidence type="ECO:0000256" key="4">
    <source>
        <dbReference type="ARBA" id="ARBA00022837"/>
    </source>
</evidence>
<evidence type="ECO:0000256" key="9">
    <source>
        <dbReference type="SAM" id="Phobius"/>
    </source>
</evidence>
<dbReference type="GO" id="GO:0016020">
    <property type="term" value="C:membrane"/>
    <property type="evidence" value="ECO:0007669"/>
    <property type="project" value="UniProtKB-SubCell"/>
</dbReference>
<keyword evidence="12" id="KW-1185">Reference proteome</keyword>
<gene>
    <name evidence="13 14 15 16" type="primary">LOC106062059</name>
</gene>
<evidence type="ECO:0000313" key="12">
    <source>
        <dbReference type="Proteomes" id="UP001165740"/>
    </source>
</evidence>
<accession>A0A9W2ZJC4</accession>
<evidence type="ECO:0000256" key="7">
    <source>
        <dbReference type="ARBA" id="ARBA00023136"/>
    </source>
</evidence>
<dbReference type="RefSeq" id="XP_055875089.1">
    <property type="nucleotide sequence ID" value="XM_056019114.1"/>
</dbReference>
<proteinExistence type="predicted"/>
<dbReference type="GO" id="GO:0005509">
    <property type="term" value="F:calcium ion binding"/>
    <property type="evidence" value="ECO:0007669"/>
    <property type="project" value="UniProtKB-UniRule"/>
</dbReference>
<evidence type="ECO:0000256" key="6">
    <source>
        <dbReference type="ARBA" id="ARBA00022989"/>
    </source>
</evidence>
<organism evidence="12 14">
    <name type="scientific">Biomphalaria glabrata</name>
    <name type="common">Bloodfluke planorb</name>
    <name type="synonym">Freshwater snail</name>
    <dbReference type="NCBI Taxonomy" id="6526"/>
    <lineage>
        <taxon>Eukaryota</taxon>
        <taxon>Metazoa</taxon>
        <taxon>Spiralia</taxon>
        <taxon>Lophotrochozoa</taxon>
        <taxon>Mollusca</taxon>
        <taxon>Gastropoda</taxon>
        <taxon>Heterobranchia</taxon>
        <taxon>Euthyneura</taxon>
        <taxon>Panpulmonata</taxon>
        <taxon>Hygrophila</taxon>
        <taxon>Lymnaeoidea</taxon>
        <taxon>Planorbidae</taxon>
        <taxon>Biomphalaria</taxon>
    </lineage>
</organism>
<dbReference type="RefSeq" id="XP_055875091.1">
    <property type="nucleotide sequence ID" value="XM_056019116.1"/>
</dbReference>
<feature type="signal peptide" evidence="10">
    <location>
        <begin position="1"/>
        <end position="24"/>
    </location>
</feature>
<dbReference type="GO" id="GO:0005911">
    <property type="term" value="C:cell-cell junction"/>
    <property type="evidence" value="ECO:0007669"/>
    <property type="project" value="TreeGrafter"/>
</dbReference>
<feature type="domain" description="Cadherin" evidence="11">
    <location>
        <begin position="757"/>
        <end position="866"/>
    </location>
</feature>
<feature type="domain" description="Cadherin" evidence="11">
    <location>
        <begin position="228"/>
        <end position="329"/>
    </location>
</feature>
<keyword evidence="10" id="KW-0732">Signal</keyword>
<dbReference type="SUPFAM" id="SSF49313">
    <property type="entry name" value="Cadherin-like"/>
    <property type="match status" value="12"/>
</dbReference>
<evidence type="ECO:0000313" key="16">
    <source>
        <dbReference type="RefSeq" id="XP_055875091.1"/>
    </source>
</evidence>
<evidence type="ECO:0000256" key="1">
    <source>
        <dbReference type="ARBA" id="ARBA00004370"/>
    </source>
</evidence>
<feature type="transmembrane region" description="Helical" evidence="9">
    <location>
        <begin position="1578"/>
        <end position="1604"/>
    </location>
</feature>
<dbReference type="InterPro" id="IPR015919">
    <property type="entry name" value="Cadherin-like_sf"/>
</dbReference>
<dbReference type="Gene3D" id="2.60.40.60">
    <property type="entry name" value="Cadherins"/>
    <property type="match status" value="12"/>
</dbReference>
<keyword evidence="2 9" id="KW-0812">Transmembrane</keyword>
<feature type="chain" id="PRO_5044702628" evidence="10">
    <location>
        <begin position="25"/>
        <end position="1693"/>
    </location>
</feature>
<dbReference type="OMA" id="INIRESP"/>
<dbReference type="GeneID" id="106062059"/>
<dbReference type="RefSeq" id="XP_055875090.1">
    <property type="nucleotide sequence ID" value="XM_056019115.1"/>
</dbReference>
<dbReference type="OrthoDB" id="6156217at2759"/>
<keyword evidence="7 9" id="KW-0472">Membrane</keyword>
<evidence type="ECO:0000256" key="3">
    <source>
        <dbReference type="ARBA" id="ARBA00022737"/>
    </source>
</evidence>
<dbReference type="PRINTS" id="PR00205">
    <property type="entry name" value="CADHERIN"/>
</dbReference>
<feature type="domain" description="Cadherin" evidence="11">
    <location>
        <begin position="435"/>
        <end position="541"/>
    </location>
</feature>
<dbReference type="InterPro" id="IPR002126">
    <property type="entry name" value="Cadherin-like_dom"/>
</dbReference>
<dbReference type="CDD" id="cd11304">
    <property type="entry name" value="Cadherin_repeat"/>
    <property type="match status" value="12"/>
</dbReference>
<evidence type="ECO:0000313" key="13">
    <source>
        <dbReference type="RefSeq" id="XP_055875088.1"/>
    </source>
</evidence>
<evidence type="ECO:0000256" key="2">
    <source>
        <dbReference type="ARBA" id="ARBA00022692"/>
    </source>
</evidence>
<feature type="domain" description="Cadherin" evidence="11">
    <location>
        <begin position="868"/>
        <end position="969"/>
    </location>
</feature>
<name>A0A9W2ZJC4_BIOGL</name>
<dbReference type="InterPro" id="IPR050971">
    <property type="entry name" value="Cadherin-domain_protein"/>
</dbReference>
<keyword evidence="6 9" id="KW-1133">Transmembrane helix</keyword>
<evidence type="ECO:0000256" key="8">
    <source>
        <dbReference type="PROSITE-ProRule" id="PRU00043"/>
    </source>
</evidence>
<protein>
    <submittedName>
        <fullName evidence="13 14">Protocadherin Fat 4-like</fullName>
    </submittedName>
</protein>
<evidence type="ECO:0000313" key="15">
    <source>
        <dbReference type="RefSeq" id="XP_055875090.1"/>
    </source>
</evidence>
<feature type="domain" description="Cadherin" evidence="11">
    <location>
        <begin position="1340"/>
        <end position="1456"/>
    </location>
</feature>
<keyword evidence="3" id="KW-0677">Repeat</keyword>
<feature type="domain" description="Cadherin" evidence="11">
    <location>
        <begin position="1087"/>
        <end position="1210"/>
    </location>
</feature>
<keyword evidence="5" id="KW-0130">Cell adhesion</keyword>
<evidence type="ECO:0000256" key="5">
    <source>
        <dbReference type="ARBA" id="ARBA00022889"/>
    </source>
</evidence>